<dbReference type="OrthoDB" id="5086500at2759"/>
<comment type="caution">
    <text evidence="3">The sequence shown here is derived from an EMBL/GenBank/DDBJ whole genome shotgun (WGS) entry which is preliminary data.</text>
</comment>
<protein>
    <submittedName>
        <fullName evidence="3">Uncharacterized protein</fullName>
    </submittedName>
</protein>
<feature type="compositionally biased region" description="Polar residues" evidence="1">
    <location>
        <begin position="115"/>
        <end position="146"/>
    </location>
</feature>
<gene>
    <name evidence="3" type="ORF">FHL15_010919</name>
</gene>
<reference evidence="4" key="1">
    <citation type="submission" date="2019-06" db="EMBL/GenBank/DDBJ databases">
        <title>Draft genome sequence of the griseofulvin-producing fungus Xylaria cubensis strain G536.</title>
        <authorList>
            <person name="Mead M.E."/>
            <person name="Raja H.A."/>
            <person name="Steenwyk J.L."/>
            <person name="Knowles S.L."/>
            <person name="Oberlies N.H."/>
            <person name="Rokas A."/>
        </authorList>
    </citation>
    <scope>NUCLEOTIDE SEQUENCE [LARGE SCALE GENOMIC DNA]</scope>
    <source>
        <strain evidence="4">G536</strain>
    </source>
</reference>
<dbReference type="STRING" id="2512241.A0A553HJN6"/>
<dbReference type="AlphaFoldDB" id="A0A553HJN6"/>
<dbReference type="Proteomes" id="UP000319160">
    <property type="component" value="Unassembled WGS sequence"/>
</dbReference>
<keyword evidence="4" id="KW-1185">Reference proteome</keyword>
<evidence type="ECO:0000313" key="3">
    <source>
        <dbReference type="EMBL" id="TRX88170.1"/>
    </source>
</evidence>
<feature type="region of interest" description="Disordered" evidence="1">
    <location>
        <begin position="113"/>
        <end position="146"/>
    </location>
</feature>
<accession>A0A553HJN6</accession>
<sequence>MTASFAATYKGRGGKITRSTGDPKEFLETELIPSKLETFKKHMWAIGARRAAAPLNHQVALGREIVAWENINLHLVWNGSGKIFIKPLPRFLLDNEAWETYFGGSLLPACHPGQEPTSAGSTLSTVQDSPDQGGNQVKQSSGDSSNTLSVECMKKLRSCALGFAYTYVCLISHESDFAIAKEKHLLPLASPSRRSEIEWDEWKEFSLRVLSEYDAKKEVHWRFQRGELRLSRLNFFSRFTQFPPFTSYVRGWRTYGSLVRDNVTWLATAAVFVALVLTALQVGLATDQLKDNDAFVRFSYGFSVFSIVAPVGAFVFIVLEAVYNVIKDNFKPRSTRS</sequence>
<dbReference type="InterPro" id="IPR046536">
    <property type="entry name" value="DUF6601"/>
</dbReference>
<evidence type="ECO:0000256" key="1">
    <source>
        <dbReference type="SAM" id="MobiDB-lite"/>
    </source>
</evidence>
<proteinExistence type="predicted"/>
<keyword evidence="2" id="KW-0472">Membrane</keyword>
<keyword evidence="2" id="KW-0812">Transmembrane</keyword>
<evidence type="ECO:0000313" key="4">
    <source>
        <dbReference type="Proteomes" id="UP000319160"/>
    </source>
</evidence>
<dbReference type="PANTHER" id="PTHR34414:SF1">
    <property type="entry name" value="SUBTILISIN-LIKE SERINE PROTEASE"/>
    <property type="match status" value="1"/>
</dbReference>
<keyword evidence="2" id="KW-1133">Transmembrane helix</keyword>
<organism evidence="3 4">
    <name type="scientific">Xylaria flabelliformis</name>
    <dbReference type="NCBI Taxonomy" id="2512241"/>
    <lineage>
        <taxon>Eukaryota</taxon>
        <taxon>Fungi</taxon>
        <taxon>Dikarya</taxon>
        <taxon>Ascomycota</taxon>
        <taxon>Pezizomycotina</taxon>
        <taxon>Sordariomycetes</taxon>
        <taxon>Xylariomycetidae</taxon>
        <taxon>Xylariales</taxon>
        <taxon>Xylariaceae</taxon>
        <taxon>Xylaria</taxon>
    </lineage>
</organism>
<feature type="transmembrane region" description="Helical" evidence="2">
    <location>
        <begin position="263"/>
        <end position="284"/>
    </location>
</feature>
<feature type="transmembrane region" description="Helical" evidence="2">
    <location>
        <begin position="304"/>
        <end position="326"/>
    </location>
</feature>
<name>A0A553HJN6_9PEZI</name>
<dbReference type="PANTHER" id="PTHR34414">
    <property type="entry name" value="HET DOMAIN-CONTAINING PROTEIN-RELATED"/>
    <property type="match status" value="1"/>
</dbReference>
<dbReference type="Pfam" id="PF20246">
    <property type="entry name" value="DUF6601"/>
    <property type="match status" value="1"/>
</dbReference>
<evidence type="ECO:0000256" key="2">
    <source>
        <dbReference type="SAM" id="Phobius"/>
    </source>
</evidence>
<dbReference type="EMBL" id="VFLP01000097">
    <property type="protein sequence ID" value="TRX88170.1"/>
    <property type="molecule type" value="Genomic_DNA"/>
</dbReference>